<organism evidence="2 3">
    <name type="scientific">Aplysia californica</name>
    <name type="common">California sea hare</name>
    <dbReference type="NCBI Taxonomy" id="6500"/>
    <lineage>
        <taxon>Eukaryota</taxon>
        <taxon>Metazoa</taxon>
        <taxon>Spiralia</taxon>
        <taxon>Lophotrochozoa</taxon>
        <taxon>Mollusca</taxon>
        <taxon>Gastropoda</taxon>
        <taxon>Heterobranchia</taxon>
        <taxon>Euthyneura</taxon>
        <taxon>Tectipleura</taxon>
        <taxon>Aplysiida</taxon>
        <taxon>Aplysioidea</taxon>
        <taxon>Aplysiidae</taxon>
        <taxon>Aplysia</taxon>
    </lineage>
</organism>
<reference evidence="3" key="1">
    <citation type="submission" date="2025-08" db="UniProtKB">
        <authorList>
            <consortium name="RefSeq"/>
        </authorList>
    </citation>
    <scope>IDENTIFICATION</scope>
</reference>
<protein>
    <submittedName>
        <fullName evidence="3">Uncharacterized protein LOC101856068</fullName>
    </submittedName>
</protein>
<evidence type="ECO:0000256" key="1">
    <source>
        <dbReference type="SAM" id="MobiDB-lite"/>
    </source>
</evidence>
<proteinExistence type="predicted"/>
<dbReference type="GeneID" id="101856068"/>
<feature type="region of interest" description="Disordered" evidence="1">
    <location>
        <begin position="1"/>
        <end position="29"/>
    </location>
</feature>
<sequence>MANKESADHGSSYHVPDSEDTKEKNHDVMASLQRLHFKMDQQEQRLKHMEKVLSEKPKESVVEIPPDMYEHDFKVIRSNVFLSRHATTWSKVWKVGQGRPQFEAGVRFYNSILWPHIAVCLKYSRSEGISVTEDQSKASVKVKVTAVSSRGKGWNMTWSKDVPKPGYFSQLMWVTDYLPLEKMEKNGLIENETLHLHFEFWVY</sequence>
<accession>A0ABM0K988</accession>
<evidence type="ECO:0000313" key="3">
    <source>
        <dbReference type="RefSeq" id="XP_005111904.1"/>
    </source>
</evidence>
<gene>
    <name evidence="3" type="primary">LOC101856068</name>
</gene>
<dbReference type="RefSeq" id="XP_005111904.1">
    <property type="nucleotide sequence ID" value="XM_005111847.2"/>
</dbReference>
<name>A0ABM0K988_APLCA</name>
<keyword evidence="2" id="KW-1185">Reference proteome</keyword>
<feature type="compositionally biased region" description="Basic and acidic residues" evidence="1">
    <location>
        <begin position="16"/>
        <end position="27"/>
    </location>
</feature>
<dbReference type="Proteomes" id="UP000694888">
    <property type="component" value="Unplaced"/>
</dbReference>
<evidence type="ECO:0000313" key="2">
    <source>
        <dbReference type="Proteomes" id="UP000694888"/>
    </source>
</evidence>